<dbReference type="GO" id="GO:0005525">
    <property type="term" value="F:GTP binding"/>
    <property type="evidence" value="ECO:0007669"/>
    <property type="project" value="UniProtKB-UniRule"/>
</dbReference>
<dbReference type="Gene3D" id="2.40.30.10">
    <property type="entry name" value="Translation factors"/>
    <property type="match status" value="1"/>
</dbReference>
<dbReference type="InterPro" id="IPR000795">
    <property type="entry name" value="T_Tr_GTP-bd_dom"/>
</dbReference>
<dbReference type="InterPro" id="IPR041095">
    <property type="entry name" value="EFG_II"/>
</dbReference>
<dbReference type="InterPro" id="IPR047043">
    <property type="entry name" value="BipA_III"/>
</dbReference>
<evidence type="ECO:0000313" key="6">
    <source>
        <dbReference type="EMBL" id="AHB59823.1"/>
    </source>
</evidence>
<dbReference type="SUPFAM" id="SSF52540">
    <property type="entry name" value="P-loop containing nucleoside triphosphate hydrolases"/>
    <property type="match status" value="1"/>
</dbReference>
<dbReference type="CDD" id="cd01891">
    <property type="entry name" value="TypA_BipA"/>
    <property type="match status" value="1"/>
</dbReference>
<dbReference type="SMART" id="SM00838">
    <property type="entry name" value="EFG_C"/>
    <property type="match status" value="1"/>
</dbReference>
<proteinExistence type="inferred from homology"/>
<dbReference type="EC" id="3.6.5.-" evidence="4"/>
<dbReference type="EMBL" id="KC789983">
    <property type="protein sequence ID" value="AHB59823.1"/>
    <property type="molecule type" value="Genomic_DNA"/>
</dbReference>
<keyword evidence="4" id="KW-0963">Cytoplasm</keyword>
<evidence type="ECO:0000259" key="5">
    <source>
        <dbReference type="PROSITE" id="PS51722"/>
    </source>
</evidence>
<dbReference type="GO" id="GO:0000027">
    <property type="term" value="P:ribosomal large subunit assembly"/>
    <property type="evidence" value="ECO:0007669"/>
    <property type="project" value="UniProtKB-UniRule"/>
</dbReference>
<dbReference type="SUPFAM" id="SSF54980">
    <property type="entry name" value="EF-G C-terminal domain-like"/>
    <property type="match status" value="2"/>
</dbReference>
<dbReference type="FunFam" id="3.40.50.300:FF:000055">
    <property type="entry name" value="GTP-binding protein TypA"/>
    <property type="match status" value="1"/>
</dbReference>
<dbReference type="InterPro" id="IPR047041">
    <property type="entry name" value="BipA_GTP-bd_dom"/>
</dbReference>
<keyword evidence="4" id="KW-0378">Hydrolase</keyword>
<dbReference type="Pfam" id="PF00009">
    <property type="entry name" value="GTP_EFTU"/>
    <property type="match status" value="1"/>
</dbReference>
<dbReference type="CDD" id="cd03691">
    <property type="entry name" value="BipA_TypA_II"/>
    <property type="match status" value="1"/>
</dbReference>
<dbReference type="Pfam" id="PF21018">
    <property type="entry name" value="BipA_C"/>
    <property type="match status" value="1"/>
</dbReference>
<feature type="binding site" evidence="4">
    <location>
        <begin position="42"/>
        <end position="47"/>
    </location>
    <ligand>
        <name>GTP</name>
        <dbReference type="ChEBI" id="CHEBI:37565"/>
    </ligand>
</feature>
<protein>
    <recommendedName>
        <fullName evidence="4">Large ribosomal subunit assembly factor BipA</fullName>
        <ecNumber evidence="4">3.6.5.-</ecNumber>
    </recommendedName>
    <alternativeName>
        <fullName evidence="4">GTP-binding protein BipA</fullName>
    </alternativeName>
</protein>
<dbReference type="AlphaFoldDB" id="V5T8B0"/>
<dbReference type="InterPro" id="IPR035651">
    <property type="entry name" value="BipA_V"/>
</dbReference>
<dbReference type="GO" id="GO:0019843">
    <property type="term" value="F:rRNA binding"/>
    <property type="evidence" value="ECO:0007669"/>
    <property type="project" value="UniProtKB-KW"/>
</dbReference>
<dbReference type="Pfam" id="PF14492">
    <property type="entry name" value="EFG_III"/>
    <property type="match status" value="1"/>
</dbReference>
<dbReference type="GO" id="GO:0000049">
    <property type="term" value="F:tRNA binding"/>
    <property type="evidence" value="ECO:0007669"/>
    <property type="project" value="UniProtKB-KW"/>
</dbReference>
<name>V5T8B0_9LACO</name>
<dbReference type="InterPro" id="IPR027417">
    <property type="entry name" value="P-loop_NTPase"/>
</dbReference>
<keyword evidence="4" id="KW-0820">tRNA-binding</keyword>
<comment type="subcellular location">
    <subcellularLocation>
        <location evidence="4">Cytoplasm</location>
    </subcellularLocation>
    <text evidence="4">Binds to ribosomes.</text>
</comment>
<dbReference type="NCBIfam" id="TIGR01394">
    <property type="entry name" value="TypA_BipA"/>
    <property type="match status" value="1"/>
</dbReference>
<evidence type="ECO:0000256" key="2">
    <source>
        <dbReference type="ARBA" id="ARBA00023134"/>
    </source>
</evidence>
<dbReference type="GO" id="GO:0043022">
    <property type="term" value="F:ribosome binding"/>
    <property type="evidence" value="ECO:0007669"/>
    <property type="project" value="UniProtKB-UniRule"/>
</dbReference>
<accession>V5T8B0</accession>
<organism evidence="6">
    <name type="scientific">Bombilactobacillus mellis</name>
    <dbReference type="NCBI Taxonomy" id="1218508"/>
    <lineage>
        <taxon>Bacteria</taxon>
        <taxon>Bacillati</taxon>
        <taxon>Bacillota</taxon>
        <taxon>Bacilli</taxon>
        <taxon>Lactobacillales</taxon>
        <taxon>Lactobacillaceae</taxon>
        <taxon>Bombilactobacillus</taxon>
    </lineage>
</organism>
<dbReference type="CDD" id="cd16263">
    <property type="entry name" value="BipA_III"/>
    <property type="match status" value="1"/>
</dbReference>
<dbReference type="FunFam" id="2.40.30.10:FF:000016">
    <property type="entry name" value="GTP-binding protein TypA"/>
    <property type="match status" value="1"/>
</dbReference>
<dbReference type="FunFam" id="2.40.50.250:FF:000001">
    <property type="entry name" value="GTP-binding protein TypA"/>
    <property type="match status" value="1"/>
</dbReference>
<evidence type="ECO:0000256" key="3">
    <source>
        <dbReference type="ARBA" id="ARBA00048548"/>
    </source>
</evidence>
<dbReference type="Gene3D" id="2.40.50.250">
    <property type="entry name" value="bipa protein"/>
    <property type="match status" value="1"/>
</dbReference>
<keyword evidence="4" id="KW-0694">RNA-binding</keyword>
<dbReference type="SUPFAM" id="SSF50447">
    <property type="entry name" value="Translation proteins"/>
    <property type="match status" value="1"/>
</dbReference>
<dbReference type="InterPro" id="IPR031157">
    <property type="entry name" value="G_TR_CS"/>
</dbReference>
<dbReference type="Pfam" id="PF03144">
    <property type="entry name" value="GTP_EFTU_D2"/>
    <property type="match status" value="1"/>
</dbReference>
<dbReference type="Gene3D" id="3.30.70.870">
    <property type="entry name" value="Elongation Factor G (Translational Gtpase), domain 3"/>
    <property type="match status" value="1"/>
</dbReference>
<dbReference type="GO" id="GO:0003924">
    <property type="term" value="F:GTPase activity"/>
    <property type="evidence" value="ECO:0007669"/>
    <property type="project" value="UniProtKB-UniRule"/>
</dbReference>
<dbReference type="InterPro" id="IPR047042">
    <property type="entry name" value="BipA_II"/>
</dbReference>
<dbReference type="HAMAP" id="MF_00849">
    <property type="entry name" value="BipA"/>
    <property type="match status" value="1"/>
</dbReference>
<gene>
    <name evidence="4" type="primary">bipA</name>
</gene>
<dbReference type="InterPro" id="IPR006298">
    <property type="entry name" value="BipA"/>
</dbReference>
<dbReference type="PANTHER" id="PTHR42908:SF8">
    <property type="entry name" value="TR-TYPE G DOMAIN-CONTAINING PROTEIN"/>
    <property type="match status" value="1"/>
</dbReference>
<dbReference type="InterPro" id="IPR048876">
    <property type="entry name" value="BipA_C"/>
</dbReference>
<dbReference type="PRINTS" id="PR00315">
    <property type="entry name" value="ELONGATNFCT"/>
</dbReference>
<dbReference type="GO" id="GO:1990904">
    <property type="term" value="C:ribonucleoprotein complex"/>
    <property type="evidence" value="ECO:0007669"/>
    <property type="project" value="TreeGrafter"/>
</dbReference>
<dbReference type="FunFam" id="3.30.70.240:FF:000002">
    <property type="entry name" value="GTP-binding protein TypA"/>
    <property type="match status" value="1"/>
</dbReference>
<dbReference type="FunFam" id="3.30.70.870:FF:000003">
    <property type="entry name" value="GTP-binding protein TypA"/>
    <property type="match status" value="1"/>
</dbReference>
<dbReference type="Pfam" id="PF00679">
    <property type="entry name" value="EFG_C"/>
    <property type="match status" value="1"/>
</dbReference>
<dbReference type="InterPro" id="IPR000640">
    <property type="entry name" value="EFG_V-like"/>
</dbReference>
<evidence type="ECO:0000256" key="1">
    <source>
        <dbReference type="ARBA" id="ARBA00022741"/>
    </source>
</evidence>
<keyword evidence="2 4" id="KW-0342">GTP-binding</keyword>
<comment type="function">
    <text evidence="4">A 50S ribosomal subunit assembly protein with GTPase activity, required for 50S subunit assembly at low temperatures, may also play a role in translation. Binds GTP and analogs. Binds the 70S ribosome between the 30S and 50S subunits, in a similar position as ribosome-bound EF-G; it contacts a number of ribosomal proteins, both rRNAs and the A-site tRNA.</text>
</comment>
<dbReference type="PROSITE" id="PS51722">
    <property type="entry name" value="G_TR_2"/>
    <property type="match status" value="1"/>
</dbReference>
<keyword evidence="4" id="KW-0690">Ribosome biogenesis</keyword>
<dbReference type="NCBIfam" id="TIGR00231">
    <property type="entry name" value="small_GTP"/>
    <property type="match status" value="1"/>
</dbReference>
<dbReference type="GO" id="GO:0005829">
    <property type="term" value="C:cytosol"/>
    <property type="evidence" value="ECO:0007669"/>
    <property type="project" value="TreeGrafter"/>
</dbReference>
<keyword evidence="1 4" id="KW-0547">Nucleotide-binding</keyword>
<comment type="subunit">
    <text evidence="4">Monomer.</text>
</comment>
<feature type="domain" description="Tr-type G" evidence="5">
    <location>
        <begin position="30"/>
        <end position="227"/>
    </location>
</feature>
<dbReference type="PANTHER" id="PTHR42908">
    <property type="entry name" value="TRANSLATION ELONGATION FACTOR-RELATED"/>
    <property type="match status" value="1"/>
</dbReference>
<dbReference type="InterPro" id="IPR042116">
    <property type="entry name" value="TypA/BipA_C"/>
</dbReference>
<feature type="binding site" evidence="4">
    <location>
        <begin position="155"/>
        <end position="158"/>
    </location>
    <ligand>
        <name>GTP</name>
        <dbReference type="ChEBI" id="CHEBI:37565"/>
    </ligand>
</feature>
<comment type="similarity">
    <text evidence="4">Belongs to the TRAFAC class translation factor GTPase superfamily. Classic translation factor GTPase family. BipA subfamily.</text>
</comment>
<dbReference type="CDD" id="cd03710">
    <property type="entry name" value="BipA_TypA_C"/>
    <property type="match status" value="1"/>
</dbReference>
<dbReference type="InterPro" id="IPR035647">
    <property type="entry name" value="EFG_III/V"/>
</dbReference>
<sequence>MIATNHSFFIHKYRTDKNCTEGSKTLKRREDIRNIAIIAHVDHGKTTLVNELLKQSDTLPEHMEISDRALDSNAIEKERGITILSKNTAVDYKGTKINILDTPGHADFGGEVERIMKMVDGVLLVVDAYEGTMPQTRFVLKKALEQHLTPIVVINKIDRSGARPAEVVDEVLNLFIDLGADEDQLDFPVVFASAVNGTSSYDEDPATQEHTMDPIFDTIIKTIPAPIDNSDEPLQFQVAMLDYNDYVGRIGIGRVFRGKIKIGDQVSVLKLDGSKQNFRVTKMFGFFGLKRVEIQEAKAGDLIGLSGMEDIFVGETVAPIDHPEALPILRIDPPTLRMTFLQNDSPFAGREGDKVTARKIEDRLEEQLQTDVSLRVEDAGVAGAWIVSGRGELHLSILVEEMRREGFELQLSRPEVIYKEIDGKTCEPFESVQIDTPDEYVGAIIDSMAQRKGEMKNMESTGNGQTRLVFLTPSRGLIGYSSEFMSQTGGYGIMNHTFEQYLPVIKNWEPGRRSGALVSINQGSSTTYSLQSVEDRGQLFIGAGVDVYEGMIVGESSRDQDIAVNVTKGKNLTNTRASGKDHAAAIKTPRKMSLEQSIEFLNETEYCEVTPQSIRLRKKILNTNERRKADKKRKAGK</sequence>
<dbReference type="GO" id="GO:0009409">
    <property type="term" value="P:response to cold"/>
    <property type="evidence" value="ECO:0007669"/>
    <property type="project" value="UniProtKB-ARBA"/>
</dbReference>
<dbReference type="InterPro" id="IPR004161">
    <property type="entry name" value="EFTu-like_2"/>
</dbReference>
<reference evidence="6" key="1">
    <citation type="journal article" date="2013" name="BMC Microbiol.">
        <title>Proteins of novel lactic acid bacteria from Apis mellifera mellifera: an insight into the production of known extra-cellular proteins during microbial stress.</title>
        <authorList>
            <person name="Butler E."/>
            <person name="Alsterfjord M."/>
            <person name="Olofsson T.C."/>
            <person name="Karlsson C."/>
            <person name="Malmstrom J."/>
            <person name="Vasquez A."/>
        </authorList>
    </citation>
    <scope>NUCLEOTIDE SEQUENCE</scope>
    <source>
        <strain evidence="6">Hon2N</strain>
    </source>
</reference>
<evidence type="ECO:0000256" key="4">
    <source>
        <dbReference type="HAMAP-Rule" id="MF_00849"/>
    </source>
</evidence>
<dbReference type="PROSITE" id="PS00301">
    <property type="entry name" value="G_TR_1"/>
    <property type="match status" value="1"/>
</dbReference>
<comment type="catalytic activity">
    <reaction evidence="3 4">
        <text>GTP + H2O = GDP + phosphate + H(+)</text>
        <dbReference type="Rhea" id="RHEA:19669"/>
        <dbReference type="ChEBI" id="CHEBI:15377"/>
        <dbReference type="ChEBI" id="CHEBI:15378"/>
        <dbReference type="ChEBI" id="CHEBI:37565"/>
        <dbReference type="ChEBI" id="CHEBI:43474"/>
        <dbReference type="ChEBI" id="CHEBI:58189"/>
    </reaction>
</comment>
<dbReference type="GO" id="GO:0010467">
    <property type="term" value="P:gene expression"/>
    <property type="evidence" value="ECO:0007669"/>
    <property type="project" value="UniProtKB-ARBA"/>
</dbReference>
<dbReference type="InterPro" id="IPR009000">
    <property type="entry name" value="Transl_B-barrel_sf"/>
</dbReference>
<keyword evidence="4" id="KW-0699">rRNA-binding</keyword>
<dbReference type="InterPro" id="IPR005225">
    <property type="entry name" value="Small_GTP-bd"/>
</dbReference>
<dbReference type="Gene3D" id="3.40.50.300">
    <property type="entry name" value="P-loop containing nucleotide triphosphate hydrolases"/>
    <property type="match status" value="1"/>
</dbReference>
<dbReference type="Gene3D" id="3.30.70.240">
    <property type="match status" value="1"/>
</dbReference>